<feature type="transmembrane region" description="Helical" evidence="6">
    <location>
        <begin position="158"/>
        <end position="179"/>
    </location>
</feature>
<gene>
    <name evidence="7" type="ORF">SAMN05443574_104156</name>
</gene>
<evidence type="ECO:0000256" key="2">
    <source>
        <dbReference type="ARBA" id="ARBA00022475"/>
    </source>
</evidence>
<keyword evidence="2" id="KW-1003">Cell membrane</keyword>
<keyword evidence="4 6" id="KW-1133">Transmembrane helix</keyword>
<dbReference type="AlphaFoldDB" id="A0A1H2UBR7"/>
<keyword evidence="5 6" id="KW-0472">Membrane</keyword>
<accession>A0A1H2UBR7</accession>
<protein>
    <submittedName>
        <fullName evidence="7">Membrane protein</fullName>
    </submittedName>
</protein>
<evidence type="ECO:0000313" key="8">
    <source>
        <dbReference type="Proteomes" id="UP000182573"/>
    </source>
</evidence>
<organism evidence="7 8">
    <name type="scientific">Haloarcula vallismortis</name>
    <name type="common">Halobacterium vallismortis</name>
    <dbReference type="NCBI Taxonomy" id="28442"/>
    <lineage>
        <taxon>Archaea</taxon>
        <taxon>Methanobacteriati</taxon>
        <taxon>Methanobacteriota</taxon>
        <taxon>Stenosarchaea group</taxon>
        <taxon>Halobacteria</taxon>
        <taxon>Halobacteriales</taxon>
        <taxon>Haloarculaceae</taxon>
        <taxon>Haloarcula</taxon>
    </lineage>
</organism>
<evidence type="ECO:0000256" key="6">
    <source>
        <dbReference type="SAM" id="Phobius"/>
    </source>
</evidence>
<dbReference type="InterPro" id="IPR017039">
    <property type="entry name" value="Virul_fac_BrkB"/>
</dbReference>
<dbReference type="PANTHER" id="PTHR30213:SF0">
    <property type="entry name" value="UPF0761 MEMBRANE PROTEIN YIHY"/>
    <property type="match status" value="1"/>
</dbReference>
<reference evidence="7 8" key="1">
    <citation type="submission" date="2016-10" db="EMBL/GenBank/DDBJ databases">
        <authorList>
            <person name="de Groot N.N."/>
        </authorList>
    </citation>
    <scope>NUCLEOTIDE SEQUENCE [LARGE SCALE GENOMIC DNA]</scope>
    <source>
        <strain evidence="7 8">DSM 3756</strain>
    </source>
</reference>
<feature type="transmembrane region" description="Helical" evidence="6">
    <location>
        <begin position="130"/>
        <end position="152"/>
    </location>
</feature>
<proteinExistence type="predicted"/>
<dbReference type="STRING" id="28442.SAMN05443574_104156"/>
<feature type="transmembrane region" description="Helical" evidence="6">
    <location>
        <begin position="218"/>
        <end position="251"/>
    </location>
</feature>
<dbReference type="Proteomes" id="UP000182573">
    <property type="component" value="Unassembled WGS sequence"/>
</dbReference>
<comment type="subcellular location">
    <subcellularLocation>
        <location evidence="1">Cell membrane</location>
        <topology evidence="1">Multi-pass membrane protein</topology>
    </subcellularLocation>
</comment>
<name>A0A1H2UBR7_HALVA</name>
<dbReference type="PIRSF" id="PIRSF035875">
    <property type="entry name" value="RNase_BN"/>
    <property type="match status" value="1"/>
</dbReference>
<dbReference type="GO" id="GO:0005886">
    <property type="term" value="C:plasma membrane"/>
    <property type="evidence" value="ECO:0007669"/>
    <property type="project" value="UniProtKB-SubCell"/>
</dbReference>
<evidence type="ECO:0000313" key="7">
    <source>
        <dbReference type="EMBL" id="SDW53520.1"/>
    </source>
</evidence>
<sequence>MARRAEWVATAKTVASIAYGSDIRYIATSLAYYAFISLMPVLLLVFIVFGRQLAGVVSVTGAQFLTPDTQQLLYEGLTAATGRTAATILSMVVLAWSGANVAVGFLTVVERIEAVTEQPLARQVCDAATVLGTLTAAVLVILVQSVFLALFAAGPLSVLVGFVILFVALTVTLLPLYFVPSRVTSSPRDALPGAMTTAMGWTALHAAIQFFATNAGQYAVYGVLSGLILILTSTYVAAIVLMVGVVINAVLATDADDLYDVSG</sequence>
<dbReference type="PANTHER" id="PTHR30213">
    <property type="entry name" value="INNER MEMBRANE PROTEIN YHJD"/>
    <property type="match status" value="1"/>
</dbReference>
<feature type="transmembrane region" description="Helical" evidence="6">
    <location>
        <begin position="191"/>
        <end position="212"/>
    </location>
</feature>
<feature type="transmembrane region" description="Helical" evidence="6">
    <location>
        <begin position="85"/>
        <end position="109"/>
    </location>
</feature>
<evidence type="ECO:0000256" key="4">
    <source>
        <dbReference type="ARBA" id="ARBA00022989"/>
    </source>
</evidence>
<dbReference type="RefSeq" id="WP_004517828.1">
    <property type="nucleotide sequence ID" value="NZ_FNOF01000004.1"/>
</dbReference>
<evidence type="ECO:0000256" key="5">
    <source>
        <dbReference type="ARBA" id="ARBA00023136"/>
    </source>
</evidence>
<evidence type="ECO:0000256" key="1">
    <source>
        <dbReference type="ARBA" id="ARBA00004651"/>
    </source>
</evidence>
<dbReference type="EMBL" id="FNOF01000004">
    <property type="protein sequence ID" value="SDW53520.1"/>
    <property type="molecule type" value="Genomic_DNA"/>
</dbReference>
<dbReference type="Pfam" id="PF03631">
    <property type="entry name" value="Virul_fac_BrkB"/>
    <property type="match status" value="1"/>
</dbReference>
<feature type="transmembrane region" description="Helical" evidence="6">
    <location>
        <begin position="30"/>
        <end position="49"/>
    </location>
</feature>
<keyword evidence="3 6" id="KW-0812">Transmembrane</keyword>
<evidence type="ECO:0000256" key="3">
    <source>
        <dbReference type="ARBA" id="ARBA00022692"/>
    </source>
</evidence>